<keyword evidence="1" id="KW-0809">Transit peptide</keyword>
<dbReference type="InterPro" id="IPR054059">
    <property type="entry name" value="MORF/ORRM1/DAG-like_MORF"/>
</dbReference>
<name>A0A200Q5U2_MACCD</name>
<dbReference type="PANTHER" id="PTHR31346">
    <property type="entry name" value="MULTIPLE ORGANELLAR RNA EDITING FACTOR 2, CHLOROPLASTIC-RELATED-RELATED"/>
    <property type="match status" value="1"/>
</dbReference>
<evidence type="ECO:0000259" key="2">
    <source>
        <dbReference type="Pfam" id="PF21864"/>
    </source>
</evidence>
<organism evidence="3 4">
    <name type="scientific">Macleaya cordata</name>
    <name type="common">Five-seeded plume-poppy</name>
    <name type="synonym">Bocconia cordata</name>
    <dbReference type="NCBI Taxonomy" id="56857"/>
    <lineage>
        <taxon>Eukaryota</taxon>
        <taxon>Viridiplantae</taxon>
        <taxon>Streptophyta</taxon>
        <taxon>Embryophyta</taxon>
        <taxon>Tracheophyta</taxon>
        <taxon>Spermatophyta</taxon>
        <taxon>Magnoliopsida</taxon>
        <taxon>Ranunculales</taxon>
        <taxon>Papaveraceae</taxon>
        <taxon>Papaveroideae</taxon>
        <taxon>Macleaya</taxon>
    </lineage>
</organism>
<dbReference type="Proteomes" id="UP000195402">
    <property type="component" value="Unassembled WGS sequence"/>
</dbReference>
<feature type="domain" description="MORF/ORRM1/DAG-like MORF" evidence="2">
    <location>
        <begin position="103"/>
        <end position="185"/>
    </location>
</feature>
<dbReference type="Gene3D" id="3.30.70.80">
    <property type="entry name" value="Peptidase S8 propeptide/proteinase inhibitor I9"/>
    <property type="match status" value="1"/>
</dbReference>
<dbReference type="InParanoid" id="A0A200Q5U2"/>
<dbReference type="OrthoDB" id="1876874at2759"/>
<accession>A0A200Q5U2</accession>
<dbReference type="EMBL" id="MVGT01002999">
    <property type="protein sequence ID" value="OVA05841.1"/>
    <property type="molecule type" value="Genomic_DNA"/>
</dbReference>
<comment type="caution">
    <text evidence="3">The sequence shown here is derived from an EMBL/GenBank/DDBJ whole genome shotgun (WGS) entry which is preliminary data.</text>
</comment>
<keyword evidence="4" id="KW-1185">Reference proteome</keyword>
<sequence>MAAVIARAVSKPTFSIPKRFLSSFSSVAQSPPLPGFILSMRCSLLSLVVQVNAPGAVRLNEVRCMLQLRRYCGDLVCLPSNSGSNSSGRPPNEMAPLFYSVLNNHWVVVMDNPGGKGATEKQIIDCYIRTLAEVVGSEEEAKKKIYHVWCNSIFLFSCEIDMETSNKLKGLPGVQCVLPDCLVDVIEGFGRSKLFVNGEMVKRLPERQRMETPQKAQDKPKSLFEEIRKRRQKAQGRRGYNNTCGFKELQKLNGGECEIEDPEPRYLFKDLRNQCGIEMVPQSAQDRLKSLREKLRKWVQGAHDDAQDPNTKTGHR</sequence>
<dbReference type="GO" id="GO:0005739">
    <property type="term" value="C:mitochondrion"/>
    <property type="evidence" value="ECO:0007669"/>
    <property type="project" value="TreeGrafter"/>
</dbReference>
<evidence type="ECO:0000256" key="1">
    <source>
        <dbReference type="ARBA" id="ARBA00022946"/>
    </source>
</evidence>
<dbReference type="Pfam" id="PF21864">
    <property type="entry name" value="MORF_dom"/>
    <property type="match status" value="1"/>
</dbReference>
<dbReference type="AlphaFoldDB" id="A0A200Q5U2"/>
<dbReference type="InterPro" id="IPR039206">
    <property type="entry name" value="MORF/ORRM1/DAG-like"/>
</dbReference>
<dbReference type="InterPro" id="IPR037045">
    <property type="entry name" value="S8pro/Inhibitor_I9_sf"/>
</dbReference>
<evidence type="ECO:0000313" key="3">
    <source>
        <dbReference type="EMBL" id="OVA05841.1"/>
    </source>
</evidence>
<dbReference type="STRING" id="56857.A0A200Q5U2"/>
<evidence type="ECO:0000313" key="4">
    <source>
        <dbReference type="Proteomes" id="UP000195402"/>
    </source>
</evidence>
<gene>
    <name evidence="3" type="ORF">BVC80_1383g13</name>
</gene>
<dbReference type="PANTHER" id="PTHR31346:SF7">
    <property type="entry name" value="MULTIPLE ORGANELLAR RNA EDITING FACTOR 2, CHLOROPLASTIC-RELATED"/>
    <property type="match status" value="1"/>
</dbReference>
<protein>
    <recommendedName>
        <fullName evidence="2">MORF/ORRM1/DAG-like MORF domain-containing protein</fullName>
    </recommendedName>
</protein>
<reference evidence="3 4" key="1">
    <citation type="journal article" date="2017" name="Mol. Plant">
        <title>The Genome of Medicinal Plant Macleaya cordata Provides New Insights into Benzylisoquinoline Alkaloids Metabolism.</title>
        <authorList>
            <person name="Liu X."/>
            <person name="Liu Y."/>
            <person name="Huang P."/>
            <person name="Ma Y."/>
            <person name="Qing Z."/>
            <person name="Tang Q."/>
            <person name="Cao H."/>
            <person name="Cheng P."/>
            <person name="Zheng Y."/>
            <person name="Yuan Z."/>
            <person name="Zhou Y."/>
            <person name="Liu J."/>
            <person name="Tang Z."/>
            <person name="Zhuo Y."/>
            <person name="Zhang Y."/>
            <person name="Yu L."/>
            <person name="Huang J."/>
            <person name="Yang P."/>
            <person name="Peng Q."/>
            <person name="Zhang J."/>
            <person name="Jiang W."/>
            <person name="Zhang Z."/>
            <person name="Lin K."/>
            <person name="Ro D.K."/>
            <person name="Chen X."/>
            <person name="Xiong X."/>
            <person name="Shang Y."/>
            <person name="Huang S."/>
            <person name="Zeng J."/>
        </authorList>
    </citation>
    <scope>NUCLEOTIDE SEQUENCE [LARGE SCALE GENOMIC DNA]</scope>
    <source>
        <strain evidence="4">cv. BLH2017</strain>
        <tissue evidence="3">Root</tissue>
    </source>
</reference>
<proteinExistence type="predicted"/>
<dbReference type="GO" id="GO:0016554">
    <property type="term" value="P:cytidine to uridine editing"/>
    <property type="evidence" value="ECO:0007669"/>
    <property type="project" value="InterPro"/>
</dbReference>
<dbReference type="GO" id="GO:0080156">
    <property type="term" value="P:mitochondrial mRNA modification"/>
    <property type="evidence" value="ECO:0007669"/>
    <property type="project" value="TreeGrafter"/>
</dbReference>